<comment type="caution">
    <text evidence="2">The sequence shown here is derived from an EMBL/GenBank/DDBJ whole genome shotgun (WGS) entry which is preliminary data.</text>
</comment>
<name>A0A7U9KPS2_9ACTN</name>
<dbReference type="InterPro" id="IPR017937">
    <property type="entry name" value="Thioredoxin_CS"/>
</dbReference>
<dbReference type="Proteomes" id="UP000287830">
    <property type="component" value="Unassembled WGS sequence"/>
</dbReference>
<evidence type="ECO:0000259" key="1">
    <source>
        <dbReference type="PROSITE" id="PS51352"/>
    </source>
</evidence>
<dbReference type="InterPro" id="IPR013766">
    <property type="entry name" value="Thioredoxin_domain"/>
</dbReference>
<dbReference type="InterPro" id="IPR036249">
    <property type="entry name" value="Thioredoxin-like_sf"/>
</dbReference>
<evidence type="ECO:0000313" key="3">
    <source>
        <dbReference type="Proteomes" id="UP000287830"/>
    </source>
</evidence>
<dbReference type="AlphaFoldDB" id="A0A7U9KPS2"/>
<dbReference type="PROSITE" id="PS51352">
    <property type="entry name" value="THIOREDOXIN_2"/>
    <property type="match status" value="1"/>
</dbReference>
<proteinExistence type="predicted"/>
<dbReference type="SUPFAM" id="SSF52833">
    <property type="entry name" value="Thioredoxin-like"/>
    <property type="match status" value="1"/>
</dbReference>
<sequence>MPFLIAAVVLVGLLCVLDLILSLGVVKRLREHTEMLNNLNGRASIGAGEEVGTFTAVTVDGLPVSRDLLTDETLVGFFSPGCPACKEQLPKFVEFARSMPGGRDRVLAAVVGDVQRTTDMVAMLNPVAHVVAEPAQGGAVGGAFQVAAFPSVLKVAANDSGRPVVTAARVDLDRRPSPAV</sequence>
<protein>
    <submittedName>
        <fullName evidence="2">TlpA family protein</fullName>
    </submittedName>
</protein>
<dbReference type="Gene3D" id="3.40.30.10">
    <property type="entry name" value="Glutaredoxin"/>
    <property type="match status" value="1"/>
</dbReference>
<reference evidence="2 3" key="1">
    <citation type="submission" date="2018-11" db="EMBL/GenBank/DDBJ databases">
        <title>Whole genome sequence of Streptomyces chrestomyceticus NBRC 13444(T).</title>
        <authorList>
            <person name="Komaki H."/>
            <person name="Tamura T."/>
        </authorList>
    </citation>
    <scope>NUCLEOTIDE SEQUENCE [LARGE SCALE GENOMIC DNA]</scope>
    <source>
        <strain evidence="2 3">NBRC 13444</strain>
    </source>
</reference>
<gene>
    <name evidence="2" type="ORF">OEIGOIKO_00235</name>
</gene>
<dbReference type="EMBL" id="BHZC01000001">
    <property type="protein sequence ID" value="GCD32521.1"/>
    <property type="molecule type" value="Genomic_DNA"/>
</dbReference>
<organism evidence="2 3">
    <name type="scientific">Streptomyces chrestomyceticus JCM 4735</name>
    <dbReference type="NCBI Taxonomy" id="1306181"/>
    <lineage>
        <taxon>Bacteria</taxon>
        <taxon>Bacillati</taxon>
        <taxon>Actinomycetota</taxon>
        <taxon>Actinomycetes</taxon>
        <taxon>Kitasatosporales</taxon>
        <taxon>Streptomycetaceae</taxon>
        <taxon>Streptomyces</taxon>
    </lineage>
</organism>
<accession>A0A7U9KPS2</accession>
<evidence type="ECO:0000313" key="2">
    <source>
        <dbReference type="EMBL" id="GCD32521.1"/>
    </source>
</evidence>
<dbReference type="RefSeq" id="WP_125043063.1">
    <property type="nucleotide sequence ID" value="NZ_BHZC01000001.1"/>
</dbReference>
<feature type="domain" description="Thioredoxin" evidence="1">
    <location>
        <begin position="45"/>
        <end position="180"/>
    </location>
</feature>
<dbReference type="OrthoDB" id="128449at2"/>
<dbReference type="GeneID" id="95619323"/>
<dbReference type="PROSITE" id="PS00194">
    <property type="entry name" value="THIOREDOXIN_1"/>
    <property type="match status" value="1"/>
</dbReference>